<evidence type="ECO:0000313" key="2">
    <source>
        <dbReference type="EMBL" id="TDQ05796.1"/>
    </source>
</evidence>
<dbReference type="SUPFAM" id="SSF53474">
    <property type="entry name" value="alpha/beta-Hydrolases"/>
    <property type="match status" value="1"/>
</dbReference>
<name>A0A4R6SMP0_LABRH</name>
<dbReference type="PANTHER" id="PTHR43433:SF1">
    <property type="entry name" value="BLL5160 PROTEIN"/>
    <property type="match status" value="1"/>
</dbReference>
<keyword evidence="3" id="KW-1185">Reference proteome</keyword>
<reference evidence="2 3" key="1">
    <citation type="submission" date="2019-03" db="EMBL/GenBank/DDBJ databases">
        <title>Genomic Encyclopedia of Type Strains, Phase IV (KMG-IV): sequencing the most valuable type-strain genomes for metagenomic binning, comparative biology and taxonomic classification.</title>
        <authorList>
            <person name="Goeker M."/>
        </authorList>
    </citation>
    <scope>NUCLEOTIDE SEQUENCE [LARGE SCALE GENOMIC DNA]</scope>
    <source>
        <strain evidence="2 3">DSM 45361</strain>
    </source>
</reference>
<evidence type="ECO:0000259" key="1">
    <source>
        <dbReference type="Pfam" id="PF12697"/>
    </source>
</evidence>
<sequence length="357" mass="37880">MKAAAVVGGIIGVAAGGTALAVALAKRRRDDPEDPLADEPLGLLPPTRTCTVAATDGVPLAVEEVDPPDGGKPALTVVFVHGFALSRRCWHFQRRDLAQLVDPRVRLVLYDQRSHGRSGRGDPASSTIEHLADDLAEVLRVMVPNGPIVLVGHSLGGMTIMGLAEKDPDLFADRIAGVALIATSAGEVGKQGLPRPLLSKRSPVARGVGQLAEWQPGLVELVRGAGGGLTRQAVRLLAFGTRGVSARLVSFMVEMLNVSSVGALTNFVPTLSSHNRYAALAGLAHCRVLVVSGDKDRLTPFQHAERIAAELPDAELVCVPGTGHMIMLEQPELVTGPLVELIRACAKGKRRKWWRRA</sequence>
<dbReference type="EMBL" id="SNXZ01000001">
    <property type="protein sequence ID" value="TDQ05796.1"/>
    <property type="molecule type" value="Genomic_DNA"/>
</dbReference>
<dbReference type="OrthoDB" id="5422338at2"/>
<dbReference type="PANTHER" id="PTHR43433">
    <property type="entry name" value="HYDROLASE, ALPHA/BETA FOLD FAMILY PROTEIN"/>
    <property type="match status" value="1"/>
</dbReference>
<dbReference type="InterPro" id="IPR050471">
    <property type="entry name" value="AB_hydrolase"/>
</dbReference>
<organism evidence="2 3">
    <name type="scientific">Labedaea rhizosphaerae</name>
    <dbReference type="NCBI Taxonomy" id="598644"/>
    <lineage>
        <taxon>Bacteria</taxon>
        <taxon>Bacillati</taxon>
        <taxon>Actinomycetota</taxon>
        <taxon>Actinomycetes</taxon>
        <taxon>Pseudonocardiales</taxon>
        <taxon>Pseudonocardiaceae</taxon>
        <taxon>Labedaea</taxon>
    </lineage>
</organism>
<dbReference type="InterPro" id="IPR029058">
    <property type="entry name" value="AB_hydrolase_fold"/>
</dbReference>
<feature type="domain" description="AB hydrolase-1" evidence="1">
    <location>
        <begin position="77"/>
        <end position="334"/>
    </location>
</feature>
<dbReference type="Pfam" id="PF12697">
    <property type="entry name" value="Abhydrolase_6"/>
    <property type="match status" value="1"/>
</dbReference>
<protein>
    <submittedName>
        <fullName evidence="2">Pimeloyl-ACP methyl ester carboxylesterase</fullName>
    </submittedName>
</protein>
<dbReference type="AlphaFoldDB" id="A0A4R6SMP0"/>
<dbReference type="InterPro" id="IPR000073">
    <property type="entry name" value="AB_hydrolase_1"/>
</dbReference>
<dbReference type="GO" id="GO:0003824">
    <property type="term" value="F:catalytic activity"/>
    <property type="evidence" value="ECO:0007669"/>
    <property type="project" value="UniProtKB-ARBA"/>
</dbReference>
<gene>
    <name evidence="2" type="ORF">EV186_1011774</name>
</gene>
<dbReference type="Gene3D" id="3.40.50.1820">
    <property type="entry name" value="alpha/beta hydrolase"/>
    <property type="match status" value="1"/>
</dbReference>
<accession>A0A4R6SMP0</accession>
<dbReference type="Proteomes" id="UP000295444">
    <property type="component" value="Unassembled WGS sequence"/>
</dbReference>
<comment type="caution">
    <text evidence="2">The sequence shown here is derived from an EMBL/GenBank/DDBJ whole genome shotgun (WGS) entry which is preliminary data.</text>
</comment>
<evidence type="ECO:0000313" key="3">
    <source>
        <dbReference type="Proteomes" id="UP000295444"/>
    </source>
</evidence>
<dbReference type="RefSeq" id="WP_133848482.1">
    <property type="nucleotide sequence ID" value="NZ_SNXZ01000001.1"/>
</dbReference>
<proteinExistence type="predicted"/>